<comment type="caution">
    <text evidence="9">The sequence shown here is derived from an EMBL/GenBank/DDBJ whole genome shotgun (WGS) entry which is preliminary data.</text>
</comment>
<organism evidence="9 10">
    <name type="scientific">Ottowia thiooxydans</name>
    <dbReference type="NCBI Taxonomy" id="219182"/>
    <lineage>
        <taxon>Bacteria</taxon>
        <taxon>Pseudomonadati</taxon>
        <taxon>Pseudomonadota</taxon>
        <taxon>Betaproteobacteria</taxon>
        <taxon>Burkholderiales</taxon>
        <taxon>Comamonadaceae</taxon>
        <taxon>Ottowia</taxon>
    </lineage>
</organism>
<name>A0ABV2QDL7_9BURK</name>
<dbReference type="PANTHER" id="PTHR21624:SF1">
    <property type="entry name" value="ALKYLGLYCEROL MONOOXYGENASE"/>
    <property type="match status" value="1"/>
</dbReference>
<dbReference type="InterPro" id="IPR051689">
    <property type="entry name" value="Sterol_desaturase/TMEM195"/>
</dbReference>
<dbReference type="InterPro" id="IPR006694">
    <property type="entry name" value="Fatty_acid_hydroxylase"/>
</dbReference>
<dbReference type="RefSeq" id="WP_354446943.1">
    <property type="nucleotide sequence ID" value="NZ_JBEPSH010000008.1"/>
</dbReference>
<gene>
    <name evidence="9" type="ORF">ABIE13_004260</name>
</gene>
<proteinExistence type="predicted"/>
<reference evidence="9 10" key="1">
    <citation type="submission" date="2024-06" db="EMBL/GenBank/DDBJ databases">
        <title>Sorghum-associated microbial communities from plants grown in Nebraska, USA.</title>
        <authorList>
            <person name="Schachtman D."/>
        </authorList>
    </citation>
    <scope>NUCLEOTIDE SEQUENCE [LARGE SCALE GENOMIC DNA]</scope>
    <source>
        <strain evidence="9 10">2709</strain>
    </source>
</reference>
<evidence type="ECO:0000256" key="1">
    <source>
        <dbReference type="ARBA" id="ARBA00004127"/>
    </source>
</evidence>
<keyword evidence="10" id="KW-1185">Reference proteome</keyword>
<evidence type="ECO:0000256" key="4">
    <source>
        <dbReference type="ARBA" id="ARBA00023002"/>
    </source>
</evidence>
<keyword evidence="2 7" id="KW-0812">Transmembrane</keyword>
<feature type="transmembrane region" description="Helical" evidence="7">
    <location>
        <begin position="81"/>
        <end position="100"/>
    </location>
</feature>
<dbReference type="Pfam" id="PF04116">
    <property type="entry name" value="FA_hydroxylase"/>
    <property type="match status" value="1"/>
</dbReference>
<keyword evidence="4" id="KW-0560">Oxidoreductase</keyword>
<evidence type="ECO:0000259" key="8">
    <source>
        <dbReference type="Pfam" id="PF04116"/>
    </source>
</evidence>
<feature type="domain" description="Fatty acid hydroxylase" evidence="8">
    <location>
        <begin position="93"/>
        <end position="229"/>
    </location>
</feature>
<evidence type="ECO:0000256" key="7">
    <source>
        <dbReference type="SAM" id="Phobius"/>
    </source>
</evidence>
<feature type="transmembrane region" description="Helical" evidence="7">
    <location>
        <begin position="46"/>
        <end position="69"/>
    </location>
</feature>
<feature type="transmembrane region" description="Helical" evidence="7">
    <location>
        <begin position="144"/>
        <end position="169"/>
    </location>
</feature>
<accession>A0ABV2QDL7</accession>
<protein>
    <submittedName>
        <fullName evidence="9">Sterol desaturase/sphingolipid hydroxylase (Fatty acid hydroxylase superfamily)</fullName>
    </submittedName>
</protein>
<evidence type="ECO:0000313" key="9">
    <source>
        <dbReference type="EMBL" id="MET4579137.1"/>
    </source>
</evidence>
<evidence type="ECO:0000256" key="5">
    <source>
        <dbReference type="ARBA" id="ARBA00023098"/>
    </source>
</evidence>
<feature type="transmembrane region" description="Helical" evidence="7">
    <location>
        <begin position="12"/>
        <end position="34"/>
    </location>
</feature>
<evidence type="ECO:0000256" key="6">
    <source>
        <dbReference type="ARBA" id="ARBA00023136"/>
    </source>
</evidence>
<dbReference type="PANTHER" id="PTHR21624">
    <property type="entry name" value="STEROL DESATURASE-RELATED PROTEIN"/>
    <property type="match status" value="1"/>
</dbReference>
<keyword evidence="3 7" id="KW-1133">Transmembrane helix</keyword>
<evidence type="ECO:0000313" key="10">
    <source>
        <dbReference type="Proteomes" id="UP001549320"/>
    </source>
</evidence>
<sequence>MNTLKSGRRMLQLYLAAVIFALSLAMLLEVVLPLHQGATAPLMRWASNLALSALALGATVLASTVALTASQALHIGPSNGLLTSLGTPVAAQWIITFLMLDGTAYALHRVSHHVNWLWRLHSVHHSDLELDATTTHRHHPLENVIAALVSLPVLLILAPPVWAVLAYSLTAVVVSTLSHSSVALPQWLDKILRGLIVTPAFHRTHHSADRVQTDSNYATVFPLFDRLFRSASPVAADKGRTLTIGLETGRDPYSQSLPALLMAPFRRSTSAPAARSDLGQNITR</sequence>
<evidence type="ECO:0000256" key="2">
    <source>
        <dbReference type="ARBA" id="ARBA00022692"/>
    </source>
</evidence>
<comment type="subcellular location">
    <subcellularLocation>
        <location evidence="1">Endomembrane system</location>
        <topology evidence="1">Multi-pass membrane protein</topology>
    </subcellularLocation>
</comment>
<evidence type="ECO:0000256" key="3">
    <source>
        <dbReference type="ARBA" id="ARBA00022989"/>
    </source>
</evidence>
<keyword evidence="5" id="KW-0443">Lipid metabolism</keyword>
<dbReference type="Proteomes" id="UP001549320">
    <property type="component" value="Unassembled WGS sequence"/>
</dbReference>
<dbReference type="EMBL" id="JBEPSH010000008">
    <property type="protein sequence ID" value="MET4579137.1"/>
    <property type="molecule type" value="Genomic_DNA"/>
</dbReference>
<keyword evidence="6 7" id="KW-0472">Membrane</keyword>